<dbReference type="Gene3D" id="1.25.10.10">
    <property type="entry name" value="Leucine-rich Repeat Variant"/>
    <property type="match status" value="1"/>
</dbReference>
<dbReference type="Proteomes" id="UP000785679">
    <property type="component" value="Unassembled WGS sequence"/>
</dbReference>
<dbReference type="SUPFAM" id="SSF48371">
    <property type="entry name" value="ARM repeat"/>
    <property type="match status" value="1"/>
</dbReference>
<name>A0A8J8SX56_HALGN</name>
<dbReference type="InterPro" id="IPR021133">
    <property type="entry name" value="HEAT_type_2"/>
</dbReference>
<dbReference type="InterPro" id="IPR039918">
    <property type="entry name" value="PPP4R4"/>
</dbReference>
<comment type="caution">
    <text evidence="2">The sequence shown here is derived from an EMBL/GenBank/DDBJ whole genome shotgun (WGS) entry which is preliminary data.</text>
</comment>
<feature type="repeat" description="HEAT" evidence="1">
    <location>
        <begin position="3"/>
        <end position="41"/>
    </location>
</feature>
<dbReference type="OrthoDB" id="340346at2759"/>
<protein>
    <submittedName>
        <fullName evidence="2">Uncharacterized protein</fullName>
    </submittedName>
</protein>
<organism evidence="2 3">
    <name type="scientific">Halteria grandinella</name>
    <dbReference type="NCBI Taxonomy" id="5974"/>
    <lineage>
        <taxon>Eukaryota</taxon>
        <taxon>Sar</taxon>
        <taxon>Alveolata</taxon>
        <taxon>Ciliophora</taxon>
        <taxon>Intramacronucleata</taxon>
        <taxon>Spirotrichea</taxon>
        <taxon>Stichotrichia</taxon>
        <taxon>Sporadotrichida</taxon>
        <taxon>Halteriidae</taxon>
        <taxon>Halteria</taxon>
    </lineage>
</organism>
<evidence type="ECO:0000313" key="3">
    <source>
        <dbReference type="Proteomes" id="UP000785679"/>
    </source>
</evidence>
<dbReference type="PROSITE" id="PS50077">
    <property type="entry name" value="HEAT_REPEAT"/>
    <property type="match status" value="1"/>
</dbReference>
<dbReference type="InterPro" id="IPR011989">
    <property type="entry name" value="ARM-like"/>
</dbReference>
<proteinExistence type="predicted"/>
<dbReference type="InterPro" id="IPR016024">
    <property type="entry name" value="ARM-type_fold"/>
</dbReference>
<dbReference type="PANTHER" id="PTHR21467">
    <property type="entry name" value="PROTEIN PHOSPHATASE 4 REGULATORY SUBUNIT 4 PPP4R4"/>
    <property type="match status" value="1"/>
</dbReference>
<keyword evidence="3" id="KW-1185">Reference proteome</keyword>
<reference evidence="2" key="1">
    <citation type="submission" date="2019-06" db="EMBL/GenBank/DDBJ databases">
        <authorList>
            <person name="Zheng W."/>
        </authorList>
    </citation>
    <scope>NUCLEOTIDE SEQUENCE</scope>
    <source>
        <strain evidence="2">QDHG01</strain>
    </source>
</reference>
<evidence type="ECO:0000256" key="1">
    <source>
        <dbReference type="PROSITE-ProRule" id="PRU00103"/>
    </source>
</evidence>
<dbReference type="AlphaFoldDB" id="A0A8J8SX56"/>
<gene>
    <name evidence="2" type="ORF">FGO68_gene16990</name>
</gene>
<accession>A0A8J8SX56</accession>
<dbReference type="PANTHER" id="PTHR21467:SF0">
    <property type="entry name" value="SERINE_THREONINE-PROTEIN PHOSPHATASE 4 REGULATORY SUBUNIT 4"/>
    <property type="match status" value="1"/>
</dbReference>
<evidence type="ECO:0000313" key="2">
    <source>
        <dbReference type="EMBL" id="TNV74087.1"/>
    </source>
</evidence>
<sequence length="536" mass="62984">MYLLEKIMELYYDTDSVVRNSGMKLFFNIAENLSPEEIKNRCVKLFLDQIQSQNEESKLAMSYVCGRVYNLVYLYNYQIHMYLTDKQQNQFLQIYKEYAKNKNTEIRHNFVYNFPAILSISIKKFDFFEQYYQLCCLDQSEQVQRCVLSSFHEVVLLAEHTDFHIKQMITYMHSQNQAILEILVNKFSLIVNAFQSNVTLICMLSQQQTQFALPSLELLVQLHNKWSLQSDFLEQLLDCQQIFTDFDAFMTALFNCISKGIPGTRKLCAQNIAKYLSGSTNLVKRQNCINQIYETFYKSNSCFNRITYLDIVESFSHLISRKLFKQLGFFDSLSYAQDPVVNVRIRLIKVLIVLNESLPQIKVKIEHDDLITQELFNEAVQNCVKSDTRSFQQVIRQTKEELLKLYDEEEMSRLDQQMQAVEDIIYQADLKQRQFQLDDLDSNMSDYKYRKKYPLSKTKVHSNIGLQSQTVLGRKEKLQLLLLIFRSAGGLLFKKTVVDMEGNKSPLLETQQKKSRMLPKSMCDVKKQFKLPSIKK</sequence>
<dbReference type="EMBL" id="RRYP01017504">
    <property type="protein sequence ID" value="TNV74087.1"/>
    <property type="molecule type" value="Genomic_DNA"/>
</dbReference>